<feature type="transmembrane region" description="Helical" evidence="1">
    <location>
        <begin position="202"/>
        <end position="226"/>
    </location>
</feature>
<sequence length="336" mass="37168">MDALGEIVTITITRSHAATVSSSSTLVPVPTVPSDPNFGHLRIINDVLYPKGEEPYSGWDLNMRIALFIITQATPIVAAALLIFSRNGWWKTKFYWTMARLMVLWLVSVQIFGAIVYVQKGATTRTLFIAGALHLQIEYVIIALLLKTSALKALVIAYIGGTILYMVQLFVKDLSIVYIITTIAGFSDFLIPILLAYGKQWLYAIGGFAHLAQAISIFCAIVKNYGHFNFDLVTFLTTWIMNGALVAAVFQAWRQHPVEAEGEREGLIHLPHHLGHHENGDEEHAHLNLHAKEGEASDNPLSDIVIPKKTLYLLFGVAIVGSIISANVFTFLVARN</sequence>
<dbReference type="AlphaFoldDB" id="A0A165ZVW1"/>
<feature type="transmembrane region" description="Helical" evidence="1">
    <location>
        <begin position="232"/>
        <end position="250"/>
    </location>
</feature>
<feature type="transmembrane region" description="Helical" evidence="1">
    <location>
        <begin position="311"/>
        <end position="334"/>
    </location>
</feature>
<reference evidence="2 3" key="1">
    <citation type="journal article" date="2016" name="Mol. Biol. Evol.">
        <title>Comparative Genomics of Early-Diverging Mushroom-Forming Fungi Provides Insights into the Origins of Lignocellulose Decay Capabilities.</title>
        <authorList>
            <person name="Nagy L.G."/>
            <person name="Riley R."/>
            <person name="Tritt A."/>
            <person name="Adam C."/>
            <person name="Daum C."/>
            <person name="Floudas D."/>
            <person name="Sun H."/>
            <person name="Yadav J.S."/>
            <person name="Pangilinan J."/>
            <person name="Larsson K.H."/>
            <person name="Matsuura K."/>
            <person name="Barry K."/>
            <person name="Labutti K."/>
            <person name="Kuo R."/>
            <person name="Ohm R.A."/>
            <person name="Bhattacharya S.S."/>
            <person name="Shirouzu T."/>
            <person name="Yoshinaga Y."/>
            <person name="Martin F.M."/>
            <person name="Grigoriev I.V."/>
            <person name="Hibbett D.S."/>
        </authorList>
    </citation>
    <scope>NUCLEOTIDE SEQUENCE [LARGE SCALE GENOMIC DNA]</scope>
    <source>
        <strain evidence="2 3">HHB12029</strain>
    </source>
</reference>
<proteinExistence type="predicted"/>
<feature type="transmembrane region" description="Helical" evidence="1">
    <location>
        <begin position="176"/>
        <end position="195"/>
    </location>
</feature>
<evidence type="ECO:0000313" key="2">
    <source>
        <dbReference type="EMBL" id="KZV86109.1"/>
    </source>
</evidence>
<feature type="transmembrane region" description="Helical" evidence="1">
    <location>
        <begin position="65"/>
        <end position="85"/>
    </location>
</feature>
<dbReference type="OrthoDB" id="3265531at2759"/>
<dbReference type="Proteomes" id="UP000077266">
    <property type="component" value="Unassembled WGS sequence"/>
</dbReference>
<name>A0A165ZVW1_EXIGL</name>
<organism evidence="2 3">
    <name type="scientific">Exidia glandulosa HHB12029</name>
    <dbReference type="NCBI Taxonomy" id="1314781"/>
    <lineage>
        <taxon>Eukaryota</taxon>
        <taxon>Fungi</taxon>
        <taxon>Dikarya</taxon>
        <taxon>Basidiomycota</taxon>
        <taxon>Agaricomycotina</taxon>
        <taxon>Agaricomycetes</taxon>
        <taxon>Auriculariales</taxon>
        <taxon>Exidiaceae</taxon>
        <taxon>Exidia</taxon>
    </lineage>
</organism>
<evidence type="ECO:0000256" key="1">
    <source>
        <dbReference type="SAM" id="Phobius"/>
    </source>
</evidence>
<keyword evidence="1" id="KW-0812">Transmembrane</keyword>
<evidence type="ECO:0000313" key="3">
    <source>
        <dbReference type="Proteomes" id="UP000077266"/>
    </source>
</evidence>
<feature type="transmembrane region" description="Helical" evidence="1">
    <location>
        <begin position="97"/>
        <end position="118"/>
    </location>
</feature>
<dbReference type="EMBL" id="KV426166">
    <property type="protein sequence ID" value="KZV86109.1"/>
    <property type="molecule type" value="Genomic_DNA"/>
</dbReference>
<gene>
    <name evidence="2" type="ORF">EXIGLDRAFT_725170</name>
</gene>
<accession>A0A165ZVW1</accession>
<protein>
    <submittedName>
        <fullName evidence="2">Uncharacterized protein</fullName>
    </submittedName>
</protein>
<dbReference type="InParanoid" id="A0A165ZVW1"/>
<keyword evidence="3" id="KW-1185">Reference proteome</keyword>
<keyword evidence="1" id="KW-0472">Membrane</keyword>
<keyword evidence="1" id="KW-1133">Transmembrane helix</keyword>